<dbReference type="GO" id="GO:0009254">
    <property type="term" value="P:peptidoglycan turnover"/>
    <property type="evidence" value="ECO:0007669"/>
    <property type="project" value="InterPro"/>
</dbReference>
<feature type="signal peptide" evidence="2">
    <location>
        <begin position="1"/>
        <end position="23"/>
    </location>
</feature>
<dbReference type="InterPro" id="IPR051933">
    <property type="entry name" value="Resuscitation_pf_RpfB"/>
</dbReference>
<accession>A0A3M8CQB6</accession>
<sequence length="322" mass="35710">MKKLLILASTAILLLTGTPKAEANTTAEVPTPFTDISGHWAKKEIEQLYIGGALEPADAFRPNDLVTRQELITMFIQAKHIQPVADNSFSFADIPHDSWLVPYAETAYRLGLIHGQKKDGQVYFQPDDTITREELVSILIRARGESGAVNQFPWSTTVHTLAAYSDGDNVQHPYQRPMVYALQHGLISAYDDGTLRPQQPMTRAEAATYASLHLLADRTDKQKLNDNGTPYSQVMTVKTTAYSYHQNEGLTYIEYPLHEGIVAVDPNVIPLGTHLYIEGYGYAVAADIGGAVKENHLDLFLSSLDQAKDHGIQQDVKVYILD</sequence>
<feature type="chain" id="PRO_5018168250" description="SLH domain-containing protein" evidence="2">
    <location>
        <begin position="24"/>
        <end position="322"/>
    </location>
</feature>
<feature type="domain" description="SLH" evidence="3">
    <location>
        <begin position="28"/>
        <end position="86"/>
    </location>
</feature>
<evidence type="ECO:0000313" key="5">
    <source>
        <dbReference type="Proteomes" id="UP000281915"/>
    </source>
</evidence>
<dbReference type="PROSITE" id="PS51272">
    <property type="entry name" value="SLH"/>
    <property type="match status" value="3"/>
</dbReference>
<dbReference type="InterPro" id="IPR059180">
    <property type="entry name" value="3D_YorM"/>
</dbReference>
<dbReference type="Gene3D" id="2.40.40.10">
    <property type="entry name" value="RlpA-like domain"/>
    <property type="match status" value="1"/>
</dbReference>
<keyword evidence="1 2" id="KW-0732">Signal</keyword>
<reference evidence="4 5" key="1">
    <citation type="submission" date="2018-10" db="EMBL/GenBank/DDBJ databases">
        <title>Phylogenomics of Brevibacillus.</title>
        <authorList>
            <person name="Dunlap C."/>
        </authorList>
    </citation>
    <scope>NUCLEOTIDE SEQUENCE [LARGE SCALE GENOMIC DNA]</scope>
    <source>
        <strain evidence="4 5">JCM 15085</strain>
    </source>
</reference>
<dbReference type="InterPro" id="IPR036908">
    <property type="entry name" value="RlpA-like_sf"/>
</dbReference>
<evidence type="ECO:0000256" key="2">
    <source>
        <dbReference type="SAM" id="SignalP"/>
    </source>
</evidence>
<evidence type="ECO:0000259" key="3">
    <source>
        <dbReference type="PROSITE" id="PS51272"/>
    </source>
</evidence>
<evidence type="ECO:0000313" key="4">
    <source>
        <dbReference type="EMBL" id="RNB77749.1"/>
    </source>
</evidence>
<dbReference type="InterPro" id="IPR010611">
    <property type="entry name" value="3D_dom"/>
</dbReference>
<dbReference type="AlphaFoldDB" id="A0A3M8CQB6"/>
<dbReference type="PANTHER" id="PTHR39160:SF4">
    <property type="entry name" value="RESUSCITATION-PROMOTING FACTOR RPFB"/>
    <property type="match status" value="1"/>
</dbReference>
<feature type="domain" description="SLH" evidence="3">
    <location>
        <begin position="161"/>
        <end position="224"/>
    </location>
</feature>
<dbReference type="EMBL" id="RHHT01000028">
    <property type="protein sequence ID" value="RNB77749.1"/>
    <property type="molecule type" value="Genomic_DNA"/>
</dbReference>
<evidence type="ECO:0000256" key="1">
    <source>
        <dbReference type="ARBA" id="ARBA00022729"/>
    </source>
</evidence>
<dbReference type="Pfam" id="PF00395">
    <property type="entry name" value="SLH"/>
    <property type="match status" value="3"/>
</dbReference>
<dbReference type="CDD" id="cd14667">
    <property type="entry name" value="3D_containing_proteins"/>
    <property type="match status" value="1"/>
</dbReference>
<dbReference type="Pfam" id="PF06725">
    <property type="entry name" value="3D"/>
    <property type="match status" value="1"/>
</dbReference>
<dbReference type="PANTHER" id="PTHR39160">
    <property type="entry name" value="CELL WALL-BINDING PROTEIN YOCH"/>
    <property type="match status" value="1"/>
</dbReference>
<feature type="domain" description="SLH" evidence="3">
    <location>
        <begin position="87"/>
        <end position="153"/>
    </location>
</feature>
<comment type="caution">
    <text evidence="4">The sequence shown here is derived from an EMBL/GenBank/DDBJ whole genome shotgun (WGS) entry which is preliminary data.</text>
</comment>
<proteinExistence type="predicted"/>
<dbReference type="GO" id="GO:0004553">
    <property type="term" value="F:hydrolase activity, hydrolyzing O-glycosyl compounds"/>
    <property type="evidence" value="ECO:0007669"/>
    <property type="project" value="InterPro"/>
</dbReference>
<name>A0A3M8CQB6_9BACL</name>
<dbReference type="Proteomes" id="UP000281915">
    <property type="component" value="Unassembled WGS sequence"/>
</dbReference>
<dbReference type="GO" id="GO:0019867">
    <property type="term" value="C:outer membrane"/>
    <property type="evidence" value="ECO:0007669"/>
    <property type="project" value="InterPro"/>
</dbReference>
<dbReference type="SUPFAM" id="SSF50685">
    <property type="entry name" value="Barwin-like endoglucanases"/>
    <property type="match status" value="1"/>
</dbReference>
<dbReference type="RefSeq" id="WP_122913846.1">
    <property type="nucleotide sequence ID" value="NZ_RHHT01000028.1"/>
</dbReference>
<gene>
    <name evidence="4" type="ORF">EDM58_13820</name>
</gene>
<dbReference type="InterPro" id="IPR001119">
    <property type="entry name" value="SLH_dom"/>
</dbReference>
<organism evidence="4 5">
    <name type="scientific">Brevibacillus panacihumi</name>
    <dbReference type="NCBI Taxonomy" id="497735"/>
    <lineage>
        <taxon>Bacteria</taxon>
        <taxon>Bacillati</taxon>
        <taxon>Bacillota</taxon>
        <taxon>Bacilli</taxon>
        <taxon>Bacillales</taxon>
        <taxon>Paenibacillaceae</taxon>
        <taxon>Brevibacillus</taxon>
    </lineage>
</organism>
<protein>
    <recommendedName>
        <fullName evidence="3">SLH domain-containing protein</fullName>
    </recommendedName>
</protein>